<dbReference type="Proteomes" id="UP000824469">
    <property type="component" value="Unassembled WGS sequence"/>
</dbReference>
<keyword evidence="2" id="KW-1185">Reference proteome</keyword>
<feature type="non-terminal residue" evidence="1">
    <location>
        <position position="103"/>
    </location>
</feature>
<dbReference type="SUPFAM" id="SSF53098">
    <property type="entry name" value="Ribonuclease H-like"/>
    <property type="match status" value="1"/>
</dbReference>
<gene>
    <name evidence="1" type="ORF">KI387_004185</name>
</gene>
<dbReference type="InterPro" id="IPR036397">
    <property type="entry name" value="RNaseH_sf"/>
</dbReference>
<organism evidence="1 2">
    <name type="scientific">Taxus chinensis</name>
    <name type="common">Chinese yew</name>
    <name type="synonym">Taxus wallichiana var. chinensis</name>
    <dbReference type="NCBI Taxonomy" id="29808"/>
    <lineage>
        <taxon>Eukaryota</taxon>
        <taxon>Viridiplantae</taxon>
        <taxon>Streptophyta</taxon>
        <taxon>Embryophyta</taxon>
        <taxon>Tracheophyta</taxon>
        <taxon>Spermatophyta</taxon>
        <taxon>Pinopsida</taxon>
        <taxon>Pinidae</taxon>
        <taxon>Conifers II</taxon>
        <taxon>Cupressales</taxon>
        <taxon>Taxaceae</taxon>
        <taxon>Taxus</taxon>
    </lineage>
</organism>
<dbReference type="PANTHER" id="PTHR48475">
    <property type="entry name" value="RIBONUCLEASE H"/>
    <property type="match status" value="1"/>
</dbReference>
<evidence type="ECO:0008006" key="3">
    <source>
        <dbReference type="Google" id="ProtNLM"/>
    </source>
</evidence>
<sequence length="103" mass="11644">ESDRGVYFLEMDKDVPEPELQPEPTQEEKKVWTLEFKGSCCSFGLGAGVLLISSDHEIFRYSHKLMFENTNHTAESEALLLGMEQAKEKGVRLLKAQGDVELL</sequence>
<feature type="non-terminal residue" evidence="1">
    <location>
        <position position="1"/>
    </location>
</feature>
<evidence type="ECO:0000313" key="1">
    <source>
        <dbReference type="EMBL" id="KAH9332077.1"/>
    </source>
</evidence>
<evidence type="ECO:0000313" key="2">
    <source>
        <dbReference type="Proteomes" id="UP000824469"/>
    </source>
</evidence>
<dbReference type="GO" id="GO:0003676">
    <property type="term" value="F:nucleic acid binding"/>
    <property type="evidence" value="ECO:0007669"/>
    <property type="project" value="InterPro"/>
</dbReference>
<name>A0AA38LSL9_TAXCH</name>
<dbReference type="PANTHER" id="PTHR48475:SF1">
    <property type="entry name" value="RNASE H TYPE-1 DOMAIN-CONTAINING PROTEIN"/>
    <property type="match status" value="1"/>
</dbReference>
<accession>A0AA38LSL9</accession>
<dbReference type="Gene3D" id="3.30.420.10">
    <property type="entry name" value="Ribonuclease H-like superfamily/Ribonuclease H"/>
    <property type="match status" value="1"/>
</dbReference>
<dbReference type="InterPro" id="IPR012337">
    <property type="entry name" value="RNaseH-like_sf"/>
</dbReference>
<comment type="caution">
    <text evidence="1">The sequence shown here is derived from an EMBL/GenBank/DDBJ whole genome shotgun (WGS) entry which is preliminary data.</text>
</comment>
<protein>
    <recommendedName>
        <fullName evidence="3">RNase H type-1 domain-containing protein</fullName>
    </recommendedName>
</protein>
<dbReference type="AlphaFoldDB" id="A0AA38LSL9"/>
<proteinExistence type="predicted"/>
<dbReference type="EMBL" id="JAHRHJ020000001">
    <property type="protein sequence ID" value="KAH9332077.1"/>
    <property type="molecule type" value="Genomic_DNA"/>
</dbReference>
<reference evidence="1 2" key="1">
    <citation type="journal article" date="2021" name="Nat. Plants">
        <title>The Taxus genome provides insights into paclitaxel biosynthesis.</title>
        <authorList>
            <person name="Xiong X."/>
            <person name="Gou J."/>
            <person name="Liao Q."/>
            <person name="Li Y."/>
            <person name="Zhou Q."/>
            <person name="Bi G."/>
            <person name="Li C."/>
            <person name="Du R."/>
            <person name="Wang X."/>
            <person name="Sun T."/>
            <person name="Guo L."/>
            <person name="Liang H."/>
            <person name="Lu P."/>
            <person name="Wu Y."/>
            <person name="Zhang Z."/>
            <person name="Ro D.K."/>
            <person name="Shang Y."/>
            <person name="Huang S."/>
            <person name="Yan J."/>
        </authorList>
    </citation>
    <scope>NUCLEOTIDE SEQUENCE [LARGE SCALE GENOMIC DNA]</scope>
    <source>
        <strain evidence="1">Ta-2019</strain>
    </source>
</reference>